<evidence type="ECO:0000256" key="6">
    <source>
        <dbReference type="ARBA" id="ARBA00022722"/>
    </source>
</evidence>
<organism evidence="12">
    <name type="scientific">freshwater metagenome</name>
    <dbReference type="NCBI Taxonomy" id="449393"/>
    <lineage>
        <taxon>unclassified sequences</taxon>
        <taxon>metagenomes</taxon>
        <taxon>ecological metagenomes</taxon>
    </lineage>
</organism>
<keyword evidence="9" id="KW-0378">Hydrolase</keyword>
<evidence type="ECO:0000256" key="3">
    <source>
        <dbReference type="ARBA" id="ARBA00005300"/>
    </source>
</evidence>
<dbReference type="GO" id="GO:0004523">
    <property type="term" value="F:RNA-DNA hybrid ribonuclease activity"/>
    <property type="evidence" value="ECO:0007669"/>
    <property type="project" value="UniProtKB-EC"/>
</dbReference>
<accession>A0A6J6XEU8</accession>
<evidence type="ECO:0000259" key="11">
    <source>
        <dbReference type="PROSITE" id="PS50879"/>
    </source>
</evidence>
<evidence type="ECO:0000256" key="1">
    <source>
        <dbReference type="ARBA" id="ARBA00000077"/>
    </source>
</evidence>
<dbReference type="CDD" id="cd09278">
    <property type="entry name" value="RNase_HI_prokaryote_like"/>
    <property type="match status" value="1"/>
</dbReference>
<dbReference type="SUPFAM" id="SSF53098">
    <property type="entry name" value="Ribonuclease H-like"/>
    <property type="match status" value="1"/>
</dbReference>
<evidence type="ECO:0000256" key="2">
    <source>
        <dbReference type="ARBA" id="ARBA00001946"/>
    </source>
</evidence>
<dbReference type="PROSITE" id="PS50879">
    <property type="entry name" value="RNASE_H_1"/>
    <property type="match status" value="1"/>
</dbReference>
<keyword evidence="10" id="KW-0460">Magnesium</keyword>
<sequence>MIVIYTDGACSGNPGPGGWAWATSPTGEPCATGGETHTTNQRMELMAALEALRAHADHAGPIEIRSDSTYVVHCFRDSWWVGWQKRGWKNSQRQPVANRDIWEPLIDTVNKRGDVTFTWVKAHNGEPMNEHVDALAVAASLGFA</sequence>
<evidence type="ECO:0000313" key="12">
    <source>
        <dbReference type="EMBL" id="CAB4794323.1"/>
    </source>
</evidence>
<protein>
    <recommendedName>
        <fullName evidence="5">ribonuclease H</fullName>
        <ecNumber evidence="5">3.1.26.4</ecNumber>
    </recommendedName>
</protein>
<dbReference type="Pfam" id="PF00075">
    <property type="entry name" value="RNase_H"/>
    <property type="match status" value="1"/>
</dbReference>
<evidence type="ECO:0000256" key="5">
    <source>
        <dbReference type="ARBA" id="ARBA00012180"/>
    </source>
</evidence>
<comment type="subunit">
    <text evidence="4">Monomer.</text>
</comment>
<reference evidence="12" key="1">
    <citation type="submission" date="2020-05" db="EMBL/GenBank/DDBJ databases">
        <authorList>
            <person name="Chiriac C."/>
            <person name="Salcher M."/>
            <person name="Ghai R."/>
            <person name="Kavagutti S V."/>
        </authorList>
    </citation>
    <scope>NUCLEOTIDE SEQUENCE</scope>
</reference>
<gene>
    <name evidence="12" type="ORF">UFOPK2975_00866</name>
</gene>
<proteinExistence type="inferred from homology"/>
<dbReference type="PANTHER" id="PTHR10642:SF26">
    <property type="entry name" value="RIBONUCLEASE H1"/>
    <property type="match status" value="1"/>
</dbReference>
<dbReference type="EMBL" id="CAFAAG010000061">
    <property type="protein sequence ID" value="CAB4794323.1"/>
    <property type="molecule type" value="Genomic_DNA"/>
</dbReference>
<evidence type="ECO:0000256" key="9">
    <source>
        <dbReference type="ARBA" id="ARBA00022801"/>
    </source>
</evidence>
<keyword evidence="8" id="KW-0255">Endonuclease</keyword>
<keyword evidence="6" id="KW-0540">Nuclease</keyword>
<dbReference type="GO" id="GO:0043137">
    <property type="term" value="P:DNA replication, removal of RNA primer"/>
    <property type="evidence" value="ECO:0007669"/>
    <property type="project" value="TreeGrafter"/>
</dbReference>
<dbReference type="GO" id="GO:0046872">
    <property type="term" value="F:metal ion binding"/>
    <property type="evidence" value="ECO:0007669"/>
    <property type="project" value="UniProtKB-KW"/>
</dbReference>
<comment type="cofactor">
    <cofactor evidence="2">
        <name>Mg(2+)</name>
        <dbReference type="ChEBI" id="CHEBI:18420"/>
    </cofactor>
</comment>
<dbReference type="EC" id="3.1.26.4" evidence="5"/>
<comment type="catalytic activity">
    <reaction evidence="1">
        <text>Endonucleolytic cleavage to 5'-phosphomonoester.</text>
        <dbReference type="EC" id="3.1.26.4"/>
    </reaction>
</comment>
<dbReference type="Gene3D" id="3.30.420.10">
    <property type="entry name" value="Ribonuclease H-like superfamily/Ribonuclease H"/>
    <property type="match status" value="1"/>
</dbReference>
<name>A0A6J6XEU8_9ZZZZ</name>
<dbReference type="InterPro" id="IPR002156">
    <property type="entry name" value="RNaseH_domain"/>
</dbReference>
<dbReference type="InterPro" id="IPR022892">
    <property type="entry name" value="RNaseHI"/>
</dbReference>
<dbReference type="InterPro" id="IPR050092">
    <property type="entry name" value="RNase_H"/>
</dbReference>
<evidence type="ECO:0000256" key="4">
    <source>
        <dbReference type="ARBA" id="ARBA00011245"/>
    </source>
</evidence>
<evidence type="ECO:0000256" key="10">
    <source>
        <dbReference type="ARBA" id="ARBA00022842"/>
    </source>
</evidence>
<dbReference type="InterPro" id="IPR036397">
    <property type="entry name" value="RNaseH_sf"/>
</dbReference>
<dbReference type="InterPro" id="IPR012337">
    <property type="entry name" value="RNaseH-like_sf"/>
</dbReference>
<dbReference type="AlphaFoldDB" id="A0A6J6XEU8"/>
<evidence type="ECO:0000256" key="7">
    <source>
        <dbReference type="ARBA" id="ARBA00022723"/>
    </source>
</evidence>
<comment type="similarity">
    <text evidence="3">Belongs to the RNase H family.</text>
</comment>
<dbReference type="PANTHER" id="PTHR10642">
    <property type="entry name" value="RIBONUCLEASE H1"/>
    <property type="match status" value="1"/>
</dbReference>
<feature type="domain" description="RNase H type-1" evidence="11">
    <location>
        <begin position="1"/>
        <end position="141"/>
    </location>
</feature>
<dbReference type="GO" id="GO:0003676">
    <property type="term" value="F:nucleic acid binding"/>
    <property type="evidence" value="ECO:0007669"/>
    <property type="project" value="InterPro"/>
</dbReference>
<keyword evidence="7" id="KW-0479">Metal-binding</keyword>
<evidence type="ECO:0000256" key="8">
    <source>
        <dbReference type="ARBA" id="ARBA00022759"/>
    </source>
</evidence>